<proteinExistence type="predicted"/>
<dbReference type="Proteomes" id="UP001642409">
    <property type="component" value="Unassembled WGS sequence"/>
</dbReference>
<accession>A0AA86TQ52</accession>
<dbReference type="AlphaFoldDB" id="A0AA86TQ52"/>
<comment type="caution">
    <text evidence="2">The sequence shown here is derived from an EMBL/GenBank/DDBJ whole genome shotgun (WGS) entry which is preliminary data.</text>
</comment>
<feature type="coiled-coil region" evidence="1">
    <location>
        <begin position="205"/>
        <end position="261"/>
    </location>
</feature>
<name>A0AA86TQ52_9EUKA</name>
<keyword evidence="1" id="KW-0175">Coiled coil</keyword>
<organism evidence="2">
    <name type="scientific">Hexamita inflata</name>
    <dbReference type="NCBI Taxonomy" id="28002"/>
    <lineage>
        <taxon>Eukaryota</taxon>
        <taxon>Metamonada</taxon>
        <taxon>Diplomonadida</taxon>
        <taxon>Hexamitidae</taxon>
        <taxon>Hexamitinae</taxon>
        <taxon>Hexamita</taxon>
    </lineage>
</organism>
<gene>
    <name evidence="2" type="ORF">HINF_LOCUS12196</name>
    <name evidence="3" type="ORF">HINF_LOCUS74904</name>
</gene>
<keyword evidence="4" id="KW-1185">Reference proteome</keyword>
<reference evidence="3 4" key="2">
    <citation type="submission" date="2024-07" db="EMBL/GenBank/DDBJ databases">
        <authorList>
            <person name="Akdeniz Z."/>
        </authorList>
    </citation>
    <scope>NUCLEOTIDE SEQUENCE [LARGE SCALE GENOMIC DNA]</scope>
</reference>
<evidence type="ECO:0000256" key="1">
    <source>
        <dbReference type="SAM" id="Coils"/>
    </source>
</evidence>
<evidence type="ECO:0000313" key="3">
    <source>
        <dbReference type="EMBL" id="CAL6108307.1"/>
    </source>
</evidence>
<dbReference type="EMBL" id="CATOUU010000315">
    <property type="protein sequence ID" value="CAI9924551.1"/>
    <property type="molecule type" value="Genomic_DNA"/>
</dbReference>
<sequence length="271" mass="31809">MEISKECEALETKIRGFCSPPIYLNPKTYEDQDSRLYTALVKKIVVQAPLDAQQILINENVFTQLQHFKDMEFYQTLYNYISQNKKLISASSYFTLLPYEQWTKKQFCSMKMRIIGVFVDIIKQKLTSLYKKQARILQKEQDAIPKPEPVLEVDQNMAGSMQPYNGAERITKQFESNYKPFSTSNNKQETNTENEYRQSLTVHDKTEFKQKMEEKINERDFMKEAQNANGTLDQINLIKMLQRIEMKIDAVAARVENVENTVRGLWIEILK</sequence>
<dbReference type="EMBL" id="CAXDID020000649">
    <property type="protein sequence ID" value="CAL6108307.1"/>
    <property type="molecule type" value="Genomic_DNA"/>
</dbReference>
<protein>
    <submittedName>
        <fullName evidence="2">Uncharacterized protein</fullName>
    </submittedName>
</protein>
<evidence type="ECO:0000313" key="4">
    <source>
        <dbReference type="Proteomes" id="UP001642409"/>
    </source>
</evidence>
<reference evidence="2" key="1">
    <citation type="submission" date="2023-06" db="EMBL/GenBank/DDBJ databases">
        <authorList>
            <person name="Kurt Z."/>
        </authorList>
    </citation>
    <scope>NUCLEOTIDE SEQUENCE</scope>
</reference>
<evidence type="ECO:0000313" key="2">
    <source>
        <dbReference type="EMBL" id="CAI9924551.1"/>
    </source>
</evidence>